<dbReference type="Proteomes" id="UP000478052">
    <property type="component" value="Unassembled WGS sequence"/>
</dbReference>
<gene>
    <name evidence="1" type="ORF">FWK35_00024606</name>
</gene>
<evidence type="ECO:0000313" key="2">
    <source>
        <dbReference type="Proteomes" id="UP000478052"/>
    </source>
</evidence>
<protein>
    <submittedName>
        <fullName evidence="1">Transposable element P transposase</fullName>
    </submittedName>
</protein>
<keyword evidence="2" id="KW-1185">Reference proteome</keyword>
<name>A0A6G0W0M3_APHCR</name>
<proteinExistence type="predicted"/>
<feature type="non-terminal residue" evidence="1">
    <location>
        <position position="1"/>
    </location>
</feature>
<sequence length="131" mass="14562">YVLKIDSEKIKMLATINSSNGIKGNDLCILIKSSIKEIVNIGLLPTALICDQGTQNQKLFSLMGGTDSNPTTNIHNQNLHTLDSEIALLSLQTFNSFPNIINVINNRLKIENNNYGTQLTFSVRIDPIDFR</sequence>
<dbReference type="EMBL" id="VUJU01009836">
    <property type="protein sequence ID" value="KAF0717349.1"/>
    <property type="molecule type" value="Genomic_DNA"/>
</dbReference>
<evidence type="ECO:0000313" key="1">
    <source>
        <dbReference type="EMBL" id="KAF0717349.1"/>
    </source>
</evidence>
<dbReference type="AlphaFoldDB" id="A0A6G0W0M3"/>
<feature type="non-terminal residue" evidence="1">
    <location>
        <position position="131"/>
    </location>
</feature>
<reference evidence="1 2" key="1">
    <citation type="submission" date="2019-08" db="EMBL/GenBank/DDBJ databases">
        <title>Whole genome of Aphis craccivora.</title>
        <authorList>
            <person name="Voronova N.V."/>
            <person name="Shulinski R.S."/>
            <person name="Bandarenka Y.V."/>
            <person name="Zhorov D.G."/>
            <person name="Warner D."/>
        </authorList>
    </citation>
    <scope>NUCLEOTIDE SEQUENCE [LARGE SCALE GENOMIC DNA]</scope>
    <source>
        <strain evidence="1">180601</strain>
        <tissue evidence="1">Whole Body</tissue>
    </source>
</reference>
<comment type="caution">
    <text evidence="1">The sequence shown here is derived from an EMBL/GenBank/DDBJ whole genome shotgun (WGS) entry which is preliminary data.</text>
</comment>
<dbReference type="OrthoDB" id="6619655at2759"/>
<accession>A0A6G0W0M3</accession>
<organism evidence="1 2">
    <name type="scientific">Aphis craccivora</name>
    <name type="common">Cowpea aphid</name>
    <dbReference type="NCBI Taxonomy" id="307492"/>
    <lineage>
        <taxon>Eukaryota</taxon>
        <taxon>Metazoa</taxon>
        <taxon>Ecdysozoa</taxon>
        <taxon>Arthropoda</taxon>
        <taxon>Hexapoda</taxon>
        <taxon>Insecta</taxon>
        <taxon>Pterygota</taxon>
        <taxon>Neoptera</taxon>
        <taxon>Paraneoptera</taxon>
        <taxon>Hemiptera</taxon>
        <taxon>Sternorrhyncha</taxon>
        <taxon>Aphidomorpha</taxon>
        <taxon>Aphidoidea</taxon>
        <taxon>Aphididae</taxon>
        <taxon>Aphidini</taxon>
        <taxon>Aphis</taxon>
        <taxon>Aphis</taxon>
    </lineage>
</organism>